<dbReference type="GO" id="GO:0005886">
    <property type="term" value="C:plasma membrane"/>
    <property type="evidence" value="ECO:0007669"/>
    <property type="project" value="UniProtKB-SubCell"/>
</dbReference>
<dbReference type="InterPro" id="IPR005720">
    <property type="entry name" value="Dihydroorotate_DH_cat"/>
</dbReference>
<feature type="binding site" evidence="13">
    <location>
        <position position="222"/>
    </location>
    <ligand>
        <name>FMN</name>
        <dbReference type="ChEBI" id="CHEBI:58210"/>
    </ligand>
</feature>
<name>A0A840VZM3_9ACTN</name>
<evidence type="ECO:0000256" key="4">
    <source>
        <dbReference type="ARBA" id="ARBA00005359"/>
    </source>
</evidence>
<evidence type="ECO:0000256" key="10">
    <source>
        <dbReference type="ARBA" id="ARBA00023002"/>
    </source>
</evidence>
<feature type="binding site" evidence="13">
    <location>
        <position position="305"/>
    </location>
    <ligand>
        <name>FMN</name>
        <dbReference type="ChEBI" id="CHEBI:58210"/>
    </ligand>
</feature>
<evidence type="ECO:0000256" key="3">
    <source>
        <dbReference type="ARBA" id="ARBA00005161"/>
    </source>
</evidence>
<feature type="binding site" evidence="13">
    <location>
        <position position="180"/>
    </location>
    <ligand>
        <name>substrate</name>
    </ligand>
</feature>
<feature type="binding site" evidence="13">
    <location>
        <position position="180"/>
    </location>
    <ligand>
        <name>FMN</name>
        <dbReference type="ChEBI" id="CHEBI:58210"/>
    </ligand>
</feature>
<proteinExistence type="inferred from homology"/>
<dbReference type="CDD" id="cd04738">
    <property type="entry name" value="DHOD_2_like"/>
    <property type="match status" value="1"/>
</dbReference>
<evidence type="ECO:0000256" key="11">
    <source>
        <dbReference type="ARBA" id="ARBA00023136"/>
    </source>
</evidence>
<evidence type="ECO:0000256" key="2">
    <source>
        <dbReference type="ARBA" id="ARBA00004202"/>
    </source>
</evidence>
<comment type="function">
    <text evidence="1 13">Catalyzes the conversion of dihydroorotate to orotate with quinone as electron acceptor.</text>
</comment>
<dbReference type="GO" id="GO:0044205">
    <property type="term" value="P:'de novo' UMP biosynthetic process"/>
    <property type="evidence" value="ECO:0007669"/>
    <property type="project" value="UniProtKB-UniRule"/>
</dbReference>
<keyword evidence="16" id="KW-1185">Reference proteome</keyword>
<dbReference type="PROSITE" id="PS00911">
    <property type="entry name" value="DHODEHASE_1"/>
    <property type="match status" value="1"/>
</dbReference>
<dbReference type="PANTHER" id="PTHR48109">
    <property type="entry name" value="DIHYDROOROTATE DEHYDROGENASE (QUINONE), MITOCHONDRIAL-RELATED"/>
    <property type="match status" value="1"/>
</dbReference>
<feature type="binding site" evidence="13">
    <location>
        <position position="74"/>
    </location>
    <ligand>
        <name>substrate</name>
    </ligand>
</feature>
<keyword evidence="10 13" id="KW-0560">Oxidoreductase</keyword>
<evidence type="ECO:0000256" key="6">
    <source>
        <dbReference type="ARBA" id="ARBA00022475"/>
    </source>
</evidence>
<accession>A0A840VZM3</accession>
<feature type="binding site" evidence="13">
    <location>
        <position position="276"/>
    </location>
    <ligand>
        <name>FMN</name>
        <dbReference type="ChEBI" id="CHEBI:58210"/>
    </ligand>
</feature>
<comment type="subunit">
    <text evidence="5 13">Monomer.</text>
</comment>
<dbReference type="GO" id="GO:0006207">
    <property type="term" value="P:'de novo' pyrimidine nucleobase biosynthetic process"/>
    <property type="evidence" value="ECO:0007669"/>
    <property type="project" value="UniProtKB-UniRule"/>
</dbReference>
<keyword evidence="7 13" id="KW-0285">Flavoprotein</keyword>
<evidence type="ECO:0000256" key="5">
    <source>
        <dbReference type="ARBA" id="ARBA00011245"/>
    </source>
</evidence>
<organism evidence="15 16">
    <name type="scientific">Nocardiopsis metallicus</name>
    <dbReference type="NCBI Taxonomy" id="179819"/>
    <lineage>
        <taxon>Bacteria</taxon>
        <taxon>Bacillati</taxon>
        <taxon>Actinomycetota</taxon>
        <taxon>Actinomycetes</taxon>
        <taxon>Streptosporangiales</taxon>
        <taxon>Nocardiopsidaceae</taxon>
        <taxon>Nocardiopsis</taxon>
    </lineage>
</organism>
<comment type="subcellular location">
    <subcellularLocation>
        <location evidence="2 13">Cell membrane</location>
        <topology evidence="2 13">Peripheral membrane protein</topology>
    </subcellularLocation>
</comment>
<dbReference type="NCBIfam" id="NF003652">
    <property type="entry name" value="PRK05286.2-5"/>
    <property type="match status" value="1"/>
</dbReference>
<evidence type="ECO:0000256" key="7">
    <source>
        <dbReference type="ARBA" id="ARBA00022630"/>
    </source>
</evidence>
<feature type="binding site" evidence="13">
    <location>
        <position position="185"/>
    </location>
    <ligand>
        <name>substrate</name>
    </ligand>
</feature>
<feature type="binding site" evidence="13">
    <location>
        <begin position="251"/>
        <end position="252"/>
    </location>
    <ligand>
        <name>substrate</name>
    </ligand>
</feature>
<dbReference type="GO" id="GO:0005737">
    <property type="term" value="C:cytoplasm"/>
    <property type="evidence" value="ECO:0007669"/>
    <property type="project" value="InterPro"/>
</dbReference>
<dbReference type="SUPFAM" id="SSF51395">
    <property type="entry name" value="FMN-linked oxidoreductases"/>
    <property type="match status" value="1"/>
</dbReference>
<feature type="binding site" evidence="13">
    <location>
        <position position="94"/>
    </location>
    <ligand>
        <name>FMN</name>
        <dbReference type="ChEBI" id="CHEBI:58210"/>
    </ligand>
</feature>
<gene>
    <name evidence="13" type="primary">pyrD</name>
    <name evidence="15" type="ORF">HNR07_000301</name>
</gene>
<comment type="catalytic activity">
    <reaction evidence="12 13">
        <text>(S)-dihydroorotate + a quinone = orotate + a quinol</text>
        <dbReference type="Rhea" id="RHEA:30187"/>
        <dbReference type="ChEBI" id="CHEBI:24646"/>
        <dbReference type="ChEBI" id="CHEBI:30839"/>
        <dbReference type="ChEBI" id="CHEBI:30864"/>
        <dbReference type="ChEBI" id="CHEBI:132124"/>
        <dbReference type="EC" id="1.3.5.2"/>
    </reaction>
</comment>
<dbReference type="FunFam" id="3.20.20.70:FF:000123">
    <property type="entry name" value="Dihydroorotate dehydrogenase (quinone)"/>
    <property type="match status" value="1"/>
</dbReference>
<comment type="pathway">
    <text evidence="3 13">Pyrimidine metabolism; UMP biosynthesis via de novo pathway; orotate from (S)-dihydroorotate (quinone route): step 1/1.</text>
</comment>
<dbReference type="PROSITE" id="PS00912">
    <property type="entry name" value="DHODEHASE_2"/>
    <property type="match status" value="1"/>
</dbReference>
<dbReference type="NCBIfam" id="NF003648">
    <property type="entry name" value="PRK05286.2-1"/>
    <property type="match status" value="1"/>
</dbReference>
<feature type="active site" description="Nucleophile" evidence="13">
    <location>
        <position position="183"/>
    </location>
</feature>
<keyword evidence="6 13" id="KW-1003">Cell membrane</keyword>
<sequence length="379" mass="40018">MTVFYQVLFSSVLRHMDAEKVHKLSFAALRGVTAVPGVAETMERVLGPNEPELTVRALGREFPGPLGMAAGFDKNAESPRGLAALGFGYVEVGTVTAHPQPGNPKPRLFRLVADRAIVNRMGFNNEGSALVAERLHHQRKGPVVGINIGKTKVTPEAEAPADYALSALRLAPYADYMVINVSSPNTPGLRNLQGVEQLLPLVTAVRESLAEAGRPELPLLVKIAPDLADEDVDAVADLALAEGLDGIIATNTTISRAGLDTPEAEVEEAGAGGLSGAPLKERSLDVLRRLRAKVGDRVTLVAVGGIETPEDAWARIRAGATLVQGYTGLIYGGPLWPRRIHRGLAGLVRAAGYRSIQEAVGSDAPAPALKVVQEPSEAS</sequence>
<feature type="binding site" evidence="13">
    <location>
        <position position="250"/>
    </location>
    <ligand>
        <name>FMN</name>
        <dbReference type="ChEBI" id="CHEBI:58210"/>
    </ligand>
</feature>
<keyword evidence="9 13" id="KW-0665">Pyrimidine biosynthesis</keyword>
<dbReference type="UniPathway" id="UPA00070">
    <property type="reaction ID" value="UER00946"/>
</dbReference>
<dbReference type="AlphaFoldDB" id="A0A840VZM3"/>
<dbReference type="Proteomes" id="UP000579647">
    <property type="component" value="Unassembled WGS sequence"/>
</dbReference>
<feature type="binding site" evidence="13">
    <location>
        <begin position="119"/>
        <end position="123"/>
    </location>
    <ligand>
        <name>substrate</name>
    </ligand>
</feature>
<dbReference type="PANTHER" id="PTHR48109:SF4">
    <property type="entry name" value="DIHYDROOROTATE DEHYDROGENASE (QUINONE), MITOCHONDRIAL"/>
    <property type="match status" value="1"/>
</dbReference>
<dbReference type="NCBIfam" id="NF003645">
    <property type="entry name" value="PRK05286.1-2"/>
    <property type="match status" value="1"/>
</dbReference>
<dbReference type="InterPro" id="IPR001295">
    <property type="entry name" value="Dihydroorotate_DH_CS"/>
</dbReference>
<evidence type="ECO:0000256" key="13">
    <source>
        <dbReference type="HAMAP-Rule" id="MF_00225"/>
    </source>
</evidence>
<keyword evidence="11 13" id="KW-0472">Membrane</keyword>
<dbReference type="EMBL" id="JACHDO010000001">
    <property type="protein sequence ID" value="MBB5489164.1"/>
    <property type="molecule type" value="Genomic_DNA"/>
</dbReference>
<protein>
    <recommendedName>
        <fullName evidence="13">Dihydroorotate dehydrogenase (quinone)</fullName>
        <ecNumber evidence="13">1.3.5.2</ecNumber>
    </recommendedName>
    <alternativeName>
        <fullName evidence="13">DHOdehase</fullName>
        <shortName evidence="13">DHOD</shortName>
        <shortName evidence="13">DHODase</shortName>
    </alternativeName>
    <alternativeName>
        <fullName evidence="13">Dihydroorotate oxidase</fullName>
    </alternativeName>
</protein>
<evidence type="ECO:0000256" key="8">
    <source>
        <dbReference type="ARBA" id="ARBA00022643"/>
    </source>
</evidence>
<feature type="binding site" evidence="13">
    <location>
        <begin position="70"/>
        <end position="74"/>
    </location>
    <ligand>
        <name>FMN</name>
        <dbReference type="ChEBI" id="CHEBI:58210"/>
    </ligand>
</feature>
<evidence type="ECO:0000313" key="15">
    <source>
        <dbReference type="EMBL" id="MBB5489164.1"/>
    </source>
</evidence>
<dbReference type="HAMAP" id="MF_00225">
    <property type="entry name" value="DHO_dh_type2"/>
    <property type="match status" value="1"/>
</dbReference>
<reference evidence="15 16" key="1">
    <citation type="submission" date="2020-08" db="EMBL/GenBank/DDBJ databases">
        <title>Sequencing the genomes of 1000 actinobacteria strains.</title>
        <authorList>
            <person name="Klenk H.-P."/>
        </authorList>
    </citation>
    <scope>NUCLEOTIDE SEQUENCE [LARGE SCALE GENOMIC DNA]</scope>
    <source>
        <strain evidence="15 16">DSM 44598</strain>
    </source>
</reference>
<feature type="binding site" evidence="13">
    <location>
        <begin position="326"/>
        <end position="327"/>
    </location>
    <ligand>
        <name>FMN</name>
        <dbReference type="ChEBI" id="CHEBI:58210"/>
    </ligand>
</feature>
<dbReference type="NCBIfam" id="TIGR01036">
    <property type="entry name" value="pyrD_sub2"/>
    <property type="match status" value="1"/>
</dbReference>
<feature type="domain" description="Dihydroorotate dehydrogenase catalytic" evidence="14">
    <location>
        <begin position="53"/>
        <end position="345"/>
    </location>
</feature>
<dbReference type="InterPro" id="IPR013785">
    <property type="entry name" value="Aldolase_TIM"/>
</dbReference>
<evidence type="ECO:0000313" key="16">
    <source>
        <dbReference type="Proteomes" id="UP000579647"/>
    </source>
</evidence>
<dbReference type="RefSeq" id="WP_184360934.1">
    <property type="nucleotide sequence ID" value="NZ_BAAAKM010000039.1"/>
</dbReference>
<dbReference type="EC" id="1.3.5.2" evidence="13"/>
<dbReference type="Pfam" id="PF01180">
    <property type="entry name" value="DHO_dh"/>
    <property type="match status" value="1"/>
</dbReference>
<dbReference type="Gene3D" id="3.20.20.70">
    <property type="entry name" value="Aldolase class I"/>
    <property type="match status" value="1"/>
</dbReference>
<keyword evidence="8 13" id="KW-0288">FMN</keyword>
<dbReference type="InterPro" id="IPR050074">
    <property type="entry name" value="DHO_dehydrogenase"/>
</dbReference>
<evidence type="ECO:0000259" key="14">
    <source>
        <dbReference type="Pfam" id="PF01180"/>
    </source>
</evidence>
<dbReference type="GO" id="GO:0106430">
    <property type="term" value="F:dihydroorotate dehydrogenase (quinone) activity"/>
    <property type="evidence" value="ECO:0007669"/>
    <property type="project" value="UniProtKB-EC"/>
</dbReference>
<comment type="similarity">
    <text evidence="4 13">Belongs to the dihydroorotate dehydrogenase family. Type 2 subfamily.</text>
</comment>
<dbReference type="InterPro" id="IPR005719">
    <property type="entry name" value="Dihydroorotate_DH_2"/>
</dbReference>
<comment type="caution">
    <text evidence="15">The sequence shown here is derived from an EMBL/GenBank/DDBJ whole genome shotgun (WGS) entry which is preliminary data.</text>
</comment>
<comment type="cofactor">
    <cofactor evidence="13">
        <name>FMN</name>
        <dbReference type="ChEBI" id="CHEBI:58210"/>
    </cofactor>
    <text evidence="13">Binds 1 FMN per subunit.</text>
</comment>
<evidence type="ECO:0000256" key="1">
    <source>
        <dbReference type="ARBA" id="ARBA00003125"/>
    </source>
</evidence>
<evidence type="ECO:0000256" key="12">
    <source>
        <dbReference type="ARBA" id="ARBA00048639"/>
    </source>
</evidence>
<evidence type="ECO:0000256" key="9">
    <source>
        <dbReference type="ARBA" id="ARBA00022975"/>
    </source>
</evidence>
<feature type="binding site" evidence="13">
    <location>
        <position position="147"/>
    </location>
    <ligand>
        <name>FMN</name>
        <dbReference type="ChEBI" id="CHEBI:58210"/>
    </ligand>
</feature>